<dbReference type="InterPro" id="IPR050131">
    <property type="entry name" value="Peptidase_S8_subtilisin-like"/>
</dbReference>
<keyword evidence="3" id="KW-1003">Cell membrane</keyword>
<dbReference type="InterPro" id="IPR022398">
    <property type="entry name" value="Peptidase_S8_His-AS"/>
</dbReference>
<gene>
    <name evidence="15" type="primary">mycP</name>
    <name evidence="15" type="ORF">HW450_05120</name>
</gene>
<feature type="active site" description="Charge relay system" evidence="10">
    <location>
        <position position="97"/>
    </location>
</feature>
<dbReference type="EMBL" id="CP059833">
    <property type="protein sequence ID" value="QMV86097.1"/>
    <property type="molecule type" value="Genomic_DNA"/>
</dbReference>
<dbReference type="PRINTS" id="PR00723">
    <property type="entry name" value="SUBTILISIN"/>
</dbReference>
<feature type="domain" description="Peptidase S8/S53" evidence="14">
    <location>
        <begin position="54"/>
        <end position="321"/>
    </location>
</feature>
<comment type="subcellular location">
    <subcellularLocation>
        <location evidence="1">Cell membrane</location>
        <topology evidence="1">Single-pass membrane protein</topology>
    </subcellularLocation>
</comment>
<dbReference type="Pfam" id="PF00082">
    <property type="entry name" value="Peptidase_S8"/>
    <property type="match status" value="1"/>
</dbReference>
<dbReference type="PANTHER" id="PTHR43806:SF11">
    <property type="entry name" value="CEREVISIN-RELATED"/>
    <property type="match status" value="1"/>
</dbReference>
<sequence>MRTLVLLCIFAVLAGTPAPVALAAEPECPAPIPAQAPHGSPPAELLLAHRFATGAGVKVAVIDTGVAPHPRLGQVADGGDLIGTGESGGAFHDCDGHGTIVAGVIAARPAPQHDDALLGIAPDAEIIAIRQSSSVLRSPARPEESAGTIATLADALHRAVDMDAHVINVSLASCVPAHLAGSLDARVLDEALLRAEHSGAVVIAAAGNIGTACPAGSISYPAHSPTVIAVSASETSHDLAQYSLPTSGTPYSAPGRVPVGLSPHGEGFATGMHHQTQQQPFMGTSFAAPVVSGVAALLTQRYPEDTPAQLRARLTASASPGTGHISSTTALTVIMGEAYHQQVSLTQPAEPDMRIQQRALTFLLITAIGLASLGILLAAWRKMM</sequence>
<dbReference type="Gene3D" id="3.40.50.200">
    <property type="entry name" value="Peptidase S8/S53 domain"/>
    <property type="match status" value="1"/>
</dbReference>
<evidence type="ECO:0000256" key="13">
    <source>
        <dbReference type="SAM" id="SignalP"/>
    </source>
</evidence>
<evidence type="ECO:0000256" key="7">
    <source>
        <dbReference type="ARBA" id="ARBA00022825"/>
    </source>
</evidence>
<keyword evidence="8 12" id="KW-1133">Transmembrane helix</keyword>
<evidence type="ECO:0000256" key="11">
    <source>
        <dbReference type="RuleBase" id="RU003355"/>
    </source>
</evidence>
<evidence type="ECO:0000256" key="10">
    <source>
        <dbReference type="PROSITE-ProRule" id="PRU01240"/>
    </source>
</evidence>
<dbReference type="InterPro" id="IPR000209">
    <property type="entry name" value="Peptidase_S8/S53_dom"/>
</dbReference>
<dbReference type="PROSITE" id="PS00136">
    <property type="entry name" value="SUBTILASE_ASP"/>
    <property type="match status" value="1"/>
</dbReference>
<organism evidence="15 16">
    <name type="scientific">Corynebacterium hindlerae</name>
    <dbReference type="NCBI Taxonomy" id="699041"/>
    <lineage>
        <taxon>Bacteria</taxon>
        <taxon>Bacillati</taxon>
        <taxon>Actinomycetota</taxon>
        <taxon>Actinomycetes</taxon>
        <taxon>Mycobacteriales</taxon>
        <taxon>Corynebacteriaceae</taxon>
        <taxon>Corynebacterium</taxon>
    </lineage>
</organism>
<reference evidence="15 16" key="1">
    <citation type="submission" date="2020-07" db="EMBL/GenBank/DDBJ databases">
        <title>non toxigenic Corynebacterium sp. nov from a clinical source.</title>
        <authorList>
            <person name="Bernier A.-M."/>
            <person name="Bernard K."/>
        </authorList>
    </citation>
    <scope>NUCLEOTIDE SEQUENCE [LARGE SCALE GENOMIC DNA]</scope>
    <source>
        <strain evidence="16">NML 93-0612</strain>
    </source>
</reference>
<protein>
    <submittedName>
        <fullName evidence="15">Type VII secretion-associated serine protease mycosin</fullName>
    </submittedName>
</protein>
<feature type="chain" id="PRO_5028884202" evidence="13">
    <location>
        <begin position="24"/>
        <end position="384"/>
    </location>
</feature>
<evidence type="ECO:0000313" key="16">
    <source>
        <dbReference type="Proteomes" id="UP000515570"/>
    </source>
</evidence>
<dbReference type="InterPro" id="IPR023827">
    <property type="entry name" value="Peptidase_S8_Asp-AS"/>
</dbReference>
<evidence type="ECO:0000256" key="12">
    <source>
        <dbReference type="SAM" id="Phobius"/>
    </source>
</evidence>
<feature type="transmembrane region" description="Helical" evidence="12">
    <location>
        <begin position="359"/>
        <end position="380"/>
    </location>
</feature>
<dbReference type="GO" id="GO:0005886">
    <property type="term" value="C:plasma membrane"/>
    <property type="evidence" value="ECO:0007669"/>
    <property type="project" value="UniProtKB-SubCell"/>
</dbReference>
<accession>A0A7G5FHK6</accession>
<evidence type="ECO:0000256" key="3">
    <source>
        <dbReference type="ARBA" id="ARBA00022475"/>
    </source>
</evidence>
<keyword evidence="4 10" id="KW-0645">Protease</keyword>
<dbReference type="NCBIfam" id="TIGR03921">
    <property type="entry name" value="T7SS_mycosin"/>
    <property type="match status" value="1"/>
</dbReference>
<evidence type="ECO:0000259" key="14">
    <source>
        <dbReference type="Pfam" id="PF00082"/>
    </source>
</evidence>
<keyword evidence="7 10" id="KW-0720">Serine protease</keyword>
<dbReference type="InterPro" id="IPR036852">
    <property type="entry name" value="Peptidase_S8/S53_dom_sf"/>
</dbReference>
<dbReference type="GO" id="GO:0004252">
    <property type="term" value="F:serine-type endopeptidase activity"/>
    <property type="evidence" value="ECO:0007669"/>
    <property type="project" value="UniProtKB-UniRule"/>
</dbReference>
<dbReference type="GO" id="GO:0006508">
    <property type="term" value="P:proteolysis"/>
    <property type="evidence" value="ECO:0007669"/>
    <property type="project" value="UniProtKB-KW"/>
</dbReference>
<name>A0A7G5FHK6_9CORY</name>
<keyword evidence="13" id="KW-0732">Signal</keyword>
<dbReference type="InterPro" id="IPR015500">
    <property type="entry name" value="Peptidase_S8_subtilisin-rel"/>
</dbReference>
<evidence type="ECO:0000256" key="4">
    <source>
        <dbReference type="ARBA" id="ARBA00022670"/>
    </source>
</evidence>
<dbReference type="PROSITE" id="PS51892">
    <property type="entry name" value="SUBTILASE"/>
    <property type="match status" value="1"/>
</dbReference>
<keyword evidence="6 10" id="KW-0378">Hydrolase</keyword>
<dbReference type="InterPro" id="IPR023828">
    <property type="entry name" value="Peptidase_S8_Ser-AS"/>
</dbReference>
<dbReference type="Proteomes" id="UP000515570">
    <property type="component" value="Chromosome"/>
</dbReference>
<dbReference type="PANTHER" id="PTHR43806">
    <property type="entry name" value="PEPTIDASE S8"/>
    <property type="match status" value="1"/>
</dbReference>
<feature type="active site" description="Charge relay system" evidence="10">
    <location>
        <position position="63"/>
    </location>
</feature>
<evidence type="ECO:0000256" key="6">
    <source>
        <dbReference type="ARBA" id="ARBA00022801"/>
    </source>
</evidence>
<evidence type="ECO:0000256" key="9">
    <source>
        <dbReference type="ARBA" id="ARBA00023136"/>
    </source>
</evidence>
<proteinExistence type="inferred from homology"/>
<dbReference type="PROSITE" id="PS00137">
    <property type="entry name" value="SUBTILASE_HIS"/>
    <property type="match status" value="1"/>
</dbReference>
<dbReference type="SUPFAM" id="SSF52743">
    <property type="entry name" value="Subtilisin-like"/>
    <property type="match status" value="1"/>
</dbReference>
<evidence type="ECO:0000256" key="2">
    <source>
        <dbReference type="ARBA" id="ARBA00011073"/>
    </source>
</evidence>
<evidence type="ECO:0000256" key="5">
    <source>
        <dbReference type="ARBA" id="ARBA00022692"/>
    </source>
</evidence>
<evidence type="ECO:0000256" key="8">
    <source>
        <dbReference type="ARBA" id="ARBA00022989"/>
    </source>
</evidence>
<dbReference type="PROSITE" id="PS00138">
    <property type="entry name" value="SUBTILASE_SER"/>
    <property type="match status" value="1"/>
</dbReference>
<comment type="similarity">
    <text evidence="2 10 11">Belongs to the peptidase S8 family.</text>
</comment>
<keyword evidence="16" id="KW-1185">Reference proteome</keyword>
<evidence type="ECO:0000256" key="1">
    <source>
        <dbReference type="ARBA" id="ARBA00004162"/>
    </source>
</evidence>
<dbReference type="InterPro" id="IPR023834">
    <property type="entry name" value="T7SS_pept_S8A_mycosin"/>
</dbReference>
<dbReference type="RefSeq" id="WP_182386912.1">
    <property type="nucleotide sequence ID" value="NZ_CP059833.1"/>
</dbReference>
<feature type="active site" description="Charge relay system" evidence="10">
    <location>
        <position position="285"/>
    </location>
</feature>
<dbReference type="AlphaFoldDB" id="A0A7G5FHK6"/>
<keyword evidence="9 12" id="KW-0472">Membrane</keyword>
<keyword evidence="5 12" id="KW-0812">Transmembrane</keyword>
<evidence type="ECO:0000313" key="15">
    <source>
        <dbReference type="EMBL" id="QMV86097.1"/>
    </source>
</evidence>
<feature type="signal peptide" evidence="13">
    <location>
        <begin position="1"/>
        <end position="23"/>
    </location>
</feature>